<proteinExistence type="predicted"/>
<evidence type="ECO:0008006" key="2">
    <source>
        <dbReference type="Google" id="ProtNLM"/>
    </source>
</evidence>
<evidence type="ECO:0000313" key="1">
    <source>
        <dbReference type="EMBL" id="QHT89650.1"/>
    </source>
</evidence>
<dbReference type="PROSITE" id="PS50096">
    <property type="entry name" value="IQ"/>
    <property type="match status" value="1"/>
</dbReference>
<sequence>MDLQIEAITTSFASNKTKIIKIQKWFRGYILRLKQLPLIMYKIKKYLKLQMFQFSTQNEDGRINSCIDEDEIIKLLIEKFGEKIKKPKIRMWYDILAFDYMYGWIPINIKTTTTITSDNTGNLAMCVYAYTNEMLDIHSDTSYENGKMSELLFNKLKATQYNTNNKKDYYFVVLNKTNASDVIVNSVKGLTILTPNINNLPFQVCWDKNRTFKYENINKKIKQFIYCLHKPKPSWKETFMSNIRTLDL</sequence>
<organism evidence="1">
    <name type="scientific">viral metagenome</name>
    <dbReference type="NCBI Taxonomy" id="1070528"/>
    <lineage>
        <taxon>unclassified sequences</taxon>
        <taxon>metagenomes</taxon>
        <taxon>organismal metagenomes</taxon>
    </lineage>
</organism>
<dbReference type="EMBL" id="MN740145">
    <property type="protein sequence ID" value="QHT89650.1"/>
    <property type="molecule type" value="Genomic_DNA"/>
</dbReference>
<dbReference type="AlphaFoldDB" id="A0A6C0IAM0"/>
<name>A0A6C0IAM0_9ZZZZ</name>
<accession>A0A6C0IAM0</accession>
<reference evidence="1" key="1">
    <citation type="journal article" date="2020" name="Nature">
        <title>Giant virus diversity and host interactions through global metagenomics.</title>
        <authorList>
            <person name="Schulz F."/>
            <person name="Roux S."/>
            <person name="Paez-Espino D."/>
            <person name="Jungbluth S."/>
            <person name="Walsh D.A."/>
            <person name="Denef V.J."/>
            <person name="McMahon K.D."/>
            <person name="Konstantinidis K.T."/>
            <person name="Eloe-Fadrosh E.A."/>
            <person name="Kyrpides N.C."/>
            <person name="Woyke T."/>
        </authorList>
    </citation>
    <scope>NUCLEOTIDE SEQUENCE</scope>
    <source>
        <strain evidence="1">GVMAG-M-3300023184-60</strain>
    </source>
</reference>
<protein>
    <recommendedName>
        <fullName evidence="2">Restriction endonuclease</fullName>
    </recommendedName>
</protein>